<proteinExistence type="predicted"/>
<dbReference type="AlphaFoldDB" id="Q2HA18"/>
<feature type="compositionally biased region" description="Low complexity" evidence="3">
    <location>
        <begin position="607"/>
        <end position="621"/>
    </location>
</feature>
<dbReference type="HOGENOM" id="CLU_012508_2_0_1"/>
<dbReference type="OMA" id="WEDSINK"/>
<name>Q2HA18_CHAGB</name>
<dbReference type="PANTHER" id="PTHR47435">
    <property type="entry name" value="KELCH REPEAT PROTEIN (AFU_ORTHOLOGUE AFUA_5G12780)"/>
    <property type="match status" value="1"/>
</dbReference>
<dbReference type="GeneID" id="4389094"/>
<keyword evidence="4" id="KW-0472">Membrane</keyword>
<feature type="compositionally biased region" description="Polar residues" evidence="3">
    <location>
        <begin position="753"/>
        <end position="764"/>
    </location>
</feature>
<dbReference type="Gene3D" id="2.120.10.80">
    <property type="entry name" value="Kelch-type beta propeller"/>
    <property type="match status" value="1"/>
</dbReference>
<feature type="compositionally biased region" description="Gly residues" evidence="3">
    <location>
        <begin position="796"/>
        <end position="805"/>
    </location>
</feature>
<dbReference type="InterPro" id="IPR011043">
    <property type="entry name" value="Gal_Oxase/kelch_b-propeller"/>
</dbReference>
<dbReference type="VEuPathDB" id="FungiDB:CHGG_02936"/>
<dbReference type="Proteomes" id="UP000001056">
    <property type="component" value="Unassembled WGS sequence"/>
</dbReference>
<dbReference type="STRING" id="306901.Q2HA18"/>
<evidence type="ECO:0008006" key="7">
    <source>
        <dbReference type="Google" id="ProtNLM"/>
    </source>
</evidence>
<sequence>MSALREHNHRTSLLAPRRCVEDDASWLSNSSSGRSMAGLGAHCVSVSRLAILYGWNRAQLTATKTPPRVSKDQCNTGCERLIGACKMTEPLLSPHGLVSSSAQPDPVKDFCRRFGHQTAVIDRKLYIDGGFVNYNPLSQYPTNYSNTGLLYHDLDTPGAGRMPQLYANLIKNTTIPDVNGGTLWADDVNKRFYLFAGEYHQQPPSSQFTLWSYDTIYNRWESFGSPDEHDIAAVSYGAGVSISETGEGYYYGGWKSNNTIPGWDGPPKAMTGLVKYSMDSNTWSTDPGPDSIGRAEGSMVFIPIGDGGMLVYFGGVQDPSGNGTWVGQPMETIFLYDVLSSKWYSQEATGQVPPMRRRFCAGATWAPDQSSYNIYLYGGVGMPPDTGGFDDIYTLSIPSFEWVKMFPTDGNLTGEYRHHSLSCNVIDNAQMIVIGGTFPTSDRCDVQEQYGLHNMDLGQQNKDDAIWYIFDANLTNYAVPAPIISAIGGSAEGGATKTAPAEGFDNPDLRVLMTRKASIAARTPTRAIPTATGAPDDESSSLSTGALAGIVVGAVVAFAALLAAVIFLIRRRRSHQHNNPSHNGNHQPPTKYLSTTASSQGWSHQQSPTSYSPTGSYPHSPFLNQHHQHGHGYHPPAELPVSPSGALGPGGLAYELVDSPPSHLVPSSSGGAGGGSTPTETMYGAAGGGGQAGSSSGADAPHTKVDAEGRLWVQVSSPASSSHLPLPHGGGGGGGGGGSGGYSPVVELGDRQYQYSPATPGSAYQYQPHGQGVQQQGVWRPPPQELSSEPRRDDGWGVGEESPGGGERKHLTFYHP</sequence>
<dbReference type="GO" id="GO:0019760">
    <property type="term" value="P:glucosinolate metabolic process"/>
    <property type="evidence" value="ECO:0007669"/>
    <property type="project" value="UniProtKB-ARBA"/>
</dbReference>
<dbReference type="PANTHER" id="PTHR47435:SF4">
    <property type="entry name" value="KELCH REPEAT PROTEIN (AFU_ORTHOLOGUE AFUA_5G12780)"/>
    <property type="match status" value="1"/>
</dbReference>
<evidence type="ECO:0000256" key="1">
    <source>
        <dbReference type="ARBA" id="ARBA00022737"/>
    </source>
</evidence>
<feature type="compositionally biased region" description="Polar residues" evidence="3">
    <location>
        <begin position="577"/>
        <end position="606"/>
    </location>
</feature>
<evidence type="ECO:0000256" key="3">
    <source>
        <dbReference type="SAM" id="MobiDB-lite"/>
    </source>
</evidence>
<dbReference type="OrthoDB" id="540004at2759"/>
<keyword evidence="1" id="KW-0677">Repeat</keyword>
<evidence type="ECO:0000256" key="4">
    <source>
        <dbReference type="SAM" id="Phobius"/>
    </source>
</evidence>
<feature type="compositionally biased region" description="Gly residues" evidence="3">
    <location>
        <begin position="728"/>
        <end position="741"/>
    </location>
</feature>
<dbReference type="InParanoid" id="Q2HA18"/>
<organism evidence="5 6">
    <name type="scientific">Chaetomium globosum (strain ATCC 6205 / CBS 148.51 / DSM 1962 / NBRC 6347 / NRRL 1970)</name>
    <name type="common">Soil fungus</name>
    <dbReference type="NCBI Taxonomy" id="306901"/>
    <lineage>
        <taxon>Eukaryota</taxon>
        <taxon>Fungi</taxon>
        <taxon>Dikarya</taxon>
        <taxon>Ascomycota</taxon>
        <taxon>Pezizomycotina</taxon>
        <taxon>Sordariomycetes</taxon>
        <taxon>Sordariomycetidae</taxon>
        <taxon>Sordariales</taxon>
        <taxon>Chaetomiaceae</taxon>
        <taxon>Chaetomium</taxon>
    </lineage>
</organism>
<keyword evidence="6" id="KW-1185">Reference proteome</keyword>
<protein>
    <recommendedName>
        <fullName evidence="7">Kelch repeat-containing protein</fullName>
    </recommendedName>
</protein>
<feature type="compositionally biased region" description="Low complexity" evidence="3">
    <location>
        <begin position="717"/>
        <end position="727"/>
    </location>
</feature>
<evidence type="ECO:0000256" key="2">
    <source>
        <dbReference type="ARBA" id="ARBA00023004"/>
    </source>
</evidence>
<dbReference type="eggNOG" id="ENOG502QYA9">
    <property type="taxonomic scope" value="Eukaryota"/>
</dbReference>
<evidence type="ECO:0000313" key="6">
    <source>
        <dbReference type="Proteomes" id="UP000001056"/>
    </source>
</evidence>
<feature type="transmembrane region" description="Helical" evidence="4">
    <location>
        <begin position="546"/>
        <end position="569"/>
    </location>
</feature>
<feature type="region of interest" description="Disordered" evidence="3">
    <location>
        <begin position="717"/>
        <end position="816"/>
    </location>
</feature>
<keyword evidence="4" id="KW-1133">Transmembrane helix</keyword>
<keyword evidence="2" id="KW-0408">Iron</keyword>
<keyword evidence="4" id="KW-0812">Transmembrane</keyword>
<feature type="compositionally biased region" description="Low complexity" evidence="3">
    <location>
        <begin position="765"/>
        <end position="779"/>
    </location>
</feature>
<dbReference type="SUPFAM" id="SSF50965">
    <property type="entry name" value="Galactose oxidase, central domain"/>
    <property type="match status" value="1"/>
</dbReference>
<gene>
    <name evidence="5" type="ORF">CHGG_02936</name>
</gene>
<reference evidence="6" key="1">
    <citation type="journal article" date="2015" name="Genome Announc.">
        <title>Draft genome sequence of the cellulolytic fungus Chaetomium globosum.</title>
        <authorList>
            <person name="Cuomo C.A."/>
            <person name="Untereiner W.A."/>
            <person name="Ma L.-J."/>
            <person name="Grabherr M."/>
            <person name="Birren B.W."/>
        </authorList>
    </citation>
    <scope>NUCLEOTIDE SEQUENCE [LARGE SCALE GENOMIC DNA]</scope>
    <source>
        <strain evidence="6">ATCC 6205 / CBS 148.51 / DSM 1962 / NBRC 6347 / NRRL 1970</strain>
    </source>
</reference>
<accession>Q2HA18</accession>
<evidence type="ECO:0000313" key="5">
    <source>
        <dbReference type="EMBL" id="EAQ91001.1"/>
    </source>
</evidence>
<dbReference type="RefSeq" id="XP_001229452.1">
    <property type="nucleotide sequence ID" value="XM_001229451.1"/>
</dbReference>
<dbReference type="InterPro" id="IPR015915">
    <property type="entry name" value="Kelch-typ_b-propeller"/>
</dbReference>
<dbReference type="EMBL" id="CH408030">
    <property type="protein sequence ID" value="EAQ91001.1"/>
    <property type="molecule type" value="Genomic_DNA"/>
</dbReference>
<feature type="region of interest" description="Disordered" evidence="3">
    <location>
        <begin position="576"/>
        <end position="702"/>
    </location>
</feature>